<dbReference type="EMBL" id="CABFNB010000166">
    <property type="protein sequence ID" value="VTZ65974.1"/>
    <property type="molecule type" value="Genomic_DNA"/>
</dbReference>
<gene>
    <name evidence="1" type="ORF">EMEDMD4_940002</name>
</gene>
<organism evidence="1">
    <name type="scientific">Sinorhizobium medicae</name>
    <dbReference type="NCBI Taxonomy" id="110321"/>
    <lineage>
        <taxon>Bacteria</taxon>
        <taxon>Pseudomonadati</taxon>
        <taxon>Pseudomonadota</taxon>
        <taxon>Alphaproteobacteria</taxon>
        <taxon>Hyphomicrobiales</taxon>
        <taxon>Rhizobiaceae</taxon>
        <taxon>Sinorhizobium/Ensifer group</taxon>
        <taxon>Sinorhizobium</taxon>
    </lineage>
</organism>
<evidence type="ECO:0000313" key="1">
    <source>
        <dbReference type="EMBL" id="VTZ65974.1"/>
    </source>
</evidence>
<name>A0A508XBZ4_9HYPH</name>
<dbReference type="AlphaFoldDB" id="A0A508XBZ4"/>
<accession>A0A508XBZ4</accession>
<proteinExistence type="predicted"/>
<dbReference type="Proteomes" id="UP000507954">
    <property type="component" value="Unassembled WGS sequence"/>
</dbReference>
<sequence>MLEANRFETCSNACRGTMSAKNYLQMLFFSFFEHGVLSSGGVCYRYVRATR</sequence>
<protein>
    <submittedName>
        <fullName evidence="1">Uncharacterized protein</fullName>
    </submittedName>
</protein>
<reference evidence="1" key="1">
    <citation type="submission" date="2019-06" db="EMBL/GenBank/DDBJ databases">
        <authorList>
            <person name="Le Quere A."/>
            <person name="Colella S."/>
        </authorList>
    </citation>
    <scope>NUCLEOTIDE SEQUENCE</scope>
    <source>
        <strain evidence="1">EmedicaeMD41</strain>
    </source>
</reference>